<evidence type="ECO:0000256" key="2">
    <source>
        <dbReference type="ARBA" id="ARBA00022448"/>
    </source>
</evidence>
<evidence type="ECO:0000256" key="5">
    <source>
        <dbReference type="ARBA" id="ARBA00022723"/>
    </source>
</evidence>
<name>A0A3B4EY97_9CICH</name>
<sequence>MQHFKGHFLLLLEARTGNSICQVLFSQHYTERDRTSATMLSNKEKDLIKEIWERLTPVAAEIGADALLRMFASYPGTKTYFSHLDISPNSSHLLSHGKKIVLAIAEGAQDISQLTVTLAPLQTLHAYQLRVDPRNFKLLSHSMLVSLACYLGDEFTPVAHAAMDKYLSAFAAVLAEKYR</sequence>
<dbReference type="InterPro" id="IPR000971">
    <property type="entry name" value="Globin"/>
</dbReference>
<evidence type="ECO:0000313" key="9">
    <source>
        <dbReference type="Ensembl" id="ENSPNYP00000003170.1"/>
    </source>
</evidence>
<dbReference type="InterPro" id="IPR002338">
    <property type="entry name" value="Hemoglobin_a-typ"/>
</dbReference>
<evidence type="ECO:0000256" key="6">
    <source>
        <dbReference type="ARBA" id="ARBA00023004"/>
    </source>
</evidence>
<dbReference type="Gene3D" id="1.10.490.10">
    <property type="entry name" value="Globins"/>
    <property type="match status" value="1"/>
</dbReference>
<keyword evidence="4 7" id="KW-0561">Oxygen transport</keyword>
<proteinExistence type="inferred from homology"/>
<dbReference type="AlphaFoldDB" id="A0A3B4EY97"/>
<dbReference type="GO" id="GO:0005833">
    <property type="term" value="C:hemoglobin complex"/>
    <property type="evidence" value="ECO:0007669"/>
    <property type="project" value="InterPro"/>
</dbReference>
<dbReference type="STRING" id="303518.ENSPNYP00000003170"/>
<evidence type="ECO:0000259" key="8">
    <source>
        <dbReference type="PROSITE" id="PS01033"/>
    </source>
</evidence>
<dbReference type="InterPro" id="IPR012292">
    <property type="entry name" value="Globin/Proto"/>
</dbReference>
<dbReference type="PANTHER" id="PTHR11442:SF97">
    <property type="entry name" value="HEMOGLOBIN SUBUNIT ALPHA-D"/>
    <property type="match status" value="1"/>
</dbReference>
<dbReference type="CDD" id="cd08927">
    <property type="entry name" value="Hb-alpha-like"/>
    <property type="match status" value="1"/>
</dbReference>
<evidence type="ECO:0000256" key="1">
    <source>
        <dbReference type="ARBA" id="ARBA00008705"/>
    </source>
</evidence>
<feature type="domain" description="Globin" evidence="8">
    <location>
        <begin position="39"/>
        <end position="179"/>
    </location>
</feature>
<dbReference type="GO" id="GO:0046872">
    <property type="term" value="F:metal ion binding"/>
    <property type="evidence" value="ECO:0007669"/>
    <property type="project" value="UniProtKB-KW"/>
</dbReference>
<protein>
    <submittedName>
        <fullName evidence="9">Hemoglobin subunit alpha-D-like</fullName>
    </submittedName>
</protein>
<dbReference type="GO" id="GO:0031720">
    <property type="term" value="F:haptoglobin binding"/>
    <property type="evidence" value="ECO:0007669"/>
    <property type="project" value="TreeGrafter"/>
</dbReference>
<keyword evidence="6" id="KW-0408">Iron</keyword>
<organism evidence="9">
    <name type="scientific">Pundamilia nyererei</name>
    <dbReference type="NCBI Taxonomy" id="303518"/>
    <lineage>
        <taxon>Eukaryota</taxon>
        <taxon>Metazoa</taxon>
        <taxon>Chordata</taxon>
        <taxon>Craniata</taxon>
        <taxon>Vertebrata</taxon>
        <taxon>Euteleostomi</taxon>
        <taxon>Actinopterygii</taxon>
        <taxon>Neopterygii</taxon>
        <taxon>Teleostei</taxon>
        <taxon>Neoteleostei</taxon>
        <taxon>Acanthomorphata</taxon>
        <taxon>Ovalentaria</taxon>
        <taxon>Cichlomorphae</taxon>
        <taxon>Cichliformes</taxon>
        <taxon>Cichlidae</taxon>
        <taxon>African cichlids</taxon>
        <taxon>Pseudocrenilabrinae</taxon>
        <taxon>Haplochromini</taxon>
        <taxon>Pundamilia</taxon>
    </lineage>
</organism>
<dbReference type="GO" id="GO:0043177">
    <property type="term" value="F:organic acid binding"/>
    <property type="evidence" value="ECO:0007669"/>
    <property type="project" value="TreeGrafter"/>
</dbReference>
<dbReference type="GO" id="GO:0042744">
    <property type="term" value="P:hydrogen peroxide catabolic process"/>
    <property type="evidence" value="ECO:0007669"/>
    <property type="project" value="TreeGrafter"/>
</dbReference>
<dbReference type="PROSITE" id="PS01033">
    <property type="entry name" value="GLOBIN"/>
    <property type="match status" value="1"/>
</dbReference>
<reference evidence="9" key="1">
    <citation type="submission" date="2023-09" db="UniProtKB">
        <authorList>
            <consortium name="Ensembl"/>
        </authorList>
    </citation>
    <scope>IDENTIFICATION</scope>
</reference>
<dbReference type="GO" id="GO:0019825">
    <property type="term" value="F:oxygen binding"/>
    <property type="evidence" value="ECO:0007669"/>
    <property type="project" value="InterPro"/>
</dbReference>
<dbReference type="PANTHER" id="PTHR11442">
    <property type="entry name" value="HEMOGLOBIN FAMILY MEMBER"/>
    <property type="match status" value="1"/>
</dbReference>
<evidence type="ECO:0000256" key="7">
    <source>
        <dbReference type="RuleBase" id="RU000356"/>
    </source>
</evidence>
<dbReference type="SUPFAM" id="SSF46458">
    <property type="entry name" value="Globin-like"/>
    <property type="match status" value="1"/>
</dbReference>
<dbReference type="GO" id="GO:0004601">
    <property type="term" value="F:peroxidase activity"/>
    <property type="evidence" value="ECO:0007669"/>
    <property type="project" value="TreeGrafter"/>
</dbReference>
<evidence type="ECO:0000256" key="3">
    <source>
        <dbReference type="ARBA" id="ARBA00022617"/>
    </source>
</evidence>
<dbReference type="PRINTS" id="PR00612">
    <property type="entry name" value="ALPHAHAEM"/>
</dbReference>
<keyword evidence="3 7" id="KW-0349">Heme</keyword>
<dbReference type="Ensembl" id="ENSPNYT00000003255.1">
    <property type="protein sequence ID" value="ENSPNYP00000003170.1"/>
    <property type="gene ID" value="ENSPNYG00000002413.1"/>
</dbReference>
<comment type="similarity">
    <text evidence="1 7">Belongs to the globin family.</text>
</comment>
<dbReference type="GO" id="GO:0072562">
    <property type="term" value="C:blood microparticle"/>
    <property type="evidence" value="ECO:0007669"/>
    <property type="project" value="TreeGrafter"/>
</dbReference>
<dbReference type="InterPro" id="IPR050056">
    <property type="entry name" value="Hemoglobin_oxygen_transport"/>
</dbReference>
<keyword evidence="5" id="KW-0479">Metal-binding</keyword>
<dbReference type="GO" id="GO:0005344">
    <property type="term" value="F:oxygen carrier activity"/>
    <property type="evidence" value="ECO:0007669"/>
    <property type="project" value="UniProtKB-KW"/>
</dbReference>
<dbReference type="GO" id="GO:0031838">
    <property type="term" value="C:haptoglobin-hemoglobin complex"/>
    <property type="evidence" value="ECO:0007669"/>
    <property type="project" value="TreeGrafter"/>
</dbReference>
<dbReference type="Pfam" id="PF00042">
    <property type="entry name" value="Globin"/>
    <property type="match status" value="1"/>
</dbReference>
<keyword evidence="2 7" id="KW-0813">Transport</keyword>
<dbReference type="GO" id="GO:0020037">
    <property type="term" value="F:heme binding"/>
    <property type="evidence" value="ECO:0007669"/>
    <property type="project" value="InterPro"/>
</dbReference>
<dbReference type="InterPro" id="IPR009050">
    <property type="entry name" value="Globin-like_sf"/>
</dbReference>
<evidence type="ECO:0000256" key="4">
    <source>
        <dbReference type="ARBA" id="ARBA00022621"/>
    </source>
</evidence>
<accession>A0A3B4EY97</accession>
<dbReference type="GeneTree" id="ENSGT00940000154590"/>
<dbReference type="FunFam" id="1.10.490.10:FF:000002">
    <property type="entry name" value="Hemoglobin subunit alpha"/>
    <property type="match status" value="1"/>
</dbReference>